<evidence type="ECO:0000313" key="7">
    <source>
        <dbReference type="EMBL" id="CRL36240.1"/>
    </source>
</evidence>
<dbReference type="Gene3D" id="3.30.565.10">
    <property type="entry name" value="Histidine kinase-like ATPase, C-terminal domain"/>
    <property type="match status" value="1"/>
</dbReference>
<dbReference type="Proteomes" id="UP000049979">
    <property type="component" value="Unassembled WGS sequence"/>
</dbReference>
<evidence type="ECO:0000313" key="8">
    <source>
        <dbReference type="Proteomes" id="UP000049979"/>
    </source>
</evidence>
<keyword evidence="2" id="KW-0808">Transferase</keyword>
<evidence type="ECO:0000259" key="5">
    <source>
        <dbReference type="Pfam" id="PF14501"/>
    </source>
</evidence>
<feature type="domain" description="SpoOB alpha-helical" evidence="6">
    <location>
        <begin position="221"/>
        <end position="278"/>
    </location>
</feature>
<feature type="transmembrane region" description="Helical" evidence="4">
    <location>
        <begin position="118"/>
        <end position="138"/>
    </location>
</feature>
<evidence type="ECO:0000256" key="2">
    <source>
        <dbReference type="ARBA" id="ARBA00022679"/>
    </source>
</evidence>
<feature type="transmembrane region" description="Helical" evidence="4">
    <location>
        <begin position="86"/>
        <end position="106"/>
    </location>
</feature>
<keyword evidence="3" id="KW-0418">Kinase</keyword>
<dbReference type="InterPro" id="IPR016120">
    <property type="entry name" value="Sig_transdc_His_kin_SpoOB"/>
</dbReference>
<evidence type="ECO:0000259" key="6">
    <source>
        <dbReference type="Pfam" id="PF14689"/>
    </source>
</evidence>
<keyword evidence="8" id="KW-1185">Reference proteome</keyword>
<dbReference type="GO" id="GO:0000155">
    <property type="term" value="F:phosphorelay sensor kinase activity"/>
    <property type="evidence" value="ECO:0007669"/>
    <property type="project" value="InterPro"/>
</dbReference>
<keyword evidence="4" id="KW-0812">Transmembrane</keyword>
<dbReference type="SUPFAM" id="SSF55890">
    <property type="entry name" value="Sporulation response regulatory protein Spo0B"/>
    <property type="match status" value="1"/>
</dbReference>
<dbReference type="SUPFAM" id="SSF55874">
    <property type="entry name" value="ATPase domain of HSP90 chaperone/DNA topoisomerase II/histidine kinase"/>
    <property type="match status" value="1"/>
</dbReference>
<dbReference type="InterPro" id="IPR036890">
    <property type="entry name" value="HATPase_C_sf"/>
</dbReference>
<dbReference type="InterPro" id="IPR032834">
    <property type="entry name" value="NatK-like_C"/>
</dbReference>
<dbReference type="Pfam" id="PF14689">
    <property type="entry name" value="SPOB_a"/>
    <property type="match status" value="1"/>
</dbReference>
<keyword evidence="4" id="KW-1133">Transmembrane helix</keyword>
<dbReference type="PANTHER" id="PTHR40448">
    <property type="entry name" value="TWO-COMPONENT SENSOR HISTIDINE KINASE"/>
    <property type="match status" value="1"/>
</dbReference>
<dbReference type="InterPro" id="IPR039506">
    <property type="entry name" value="SPOB_a"/>
</dbReference>
<feature type="domain" description="Sensor histidine kinase NatK-like C-terminal" evidence="5">
    <location>
        <begin position="318"/>
        <end position="415"/>
    </location>
</feature>
<keyword evidence="1" id="KW-0597">Phosphoprotein</keyword>
<evidence type="ECO:0008006" key="9">
    <source>
        <dbReference type="Google" id="ProtNLM"/>
    </source>
</evidence>
<dbReference type="EMBL" id="CVRR01000011">
    <property type="protein sequence ID" value="CRL36240.1"/>
    <property type="molecule type" value="Genomic_DNA"/>
</dbReference>
<sequence>MNNIERIFEAVCNILSVYVSFKVTDIFLEKKRKLPWMANIVYVLVWLINTVVAFGFRNAMGTTVSMVLLLWAAEGILYEGSILQKIMAGCFTVLLGLTIEFIMYYYLGDFSLFSEGRAMGTITGAMVNLLIAMGIRQVICRRRVMETQNYYFMILVLAGNIVWIYALESVSGENSPKTVLSLAIMIVVDLGMFYLYDRLGEAYQDKMQQRLLKEHMMAYQEQMHIMQQNQKKLDSLRHDMKNHMYLLQTNLNEGRYDKAQEYVNKMSEHLQTEHKYVNTGNLELDMILNHKLAKAEAMSCQIQSQIVIPCQLPVDGYDWNVLFGNLLDNAIEAMEQIKDRFLEIRIQYDRGILGIQVKNTFDGKVNKQGERLLTRKKQQALHGIGMQNISDVVDKYGGWKSINIDENIFEVQIVLYL</sequence>
<dbReference type="GO" id="GO:0042802">
    <property type="term" value="F:identical protein binding"/>
    <property type="evidence" value="ECO:0007669"/>
    <property type="project" value="TreeGrafter"/>
</dbReference>
<reference evidence="8" key="1">
    <citation type="submission" date="2015-05" db="EMBL/GenBank/DDBJ databases">
        <authorList>
            <consortium name="Pathogen Informatics"/>
        </authorList>
    </citation>
    <scope>NUCLEOTIDE SEQUENCE [LARGE SCALE GENOMIC DNA]</scope>
    <source>
        <strain evidence="8">M72</strain>
    </source>
</reference>
<evidence type="ECO:0000256" key="1">
    <source>
        <dbReference type="ARBA" id="ARBA00022553"/>
    </source>
</evidence>
<dbReference type="AlphaFoldDB" id="A0A0M6WHS2"/>
<feature type="transmembrane region" description="Helical" evidence="4">
    <location>
        <begin position="150"/>
        <end position="167"/>
    </location>
</feature>
<evidence type="ECO:0000256" key="3">
    <source>
        <dbReference type="ARBA" id="ARBA00022777"/>
    </source>
</evidence>
<feature type="transmembrane region" description="Helical" evidence="4">
    <location>
        <begin position="179"/>
        <end position="196"/>
    </location>
</feature>
<dbReference type="STRING" id="301302.ERS852420_03062"/>
<dbReference type="OrthoDB" id="9816523at2"/>
<feature type="transmembrane region" description="Helical" evidence="4">
    <location>
        <begin position="36"/>
        <end position="56"/>
    </location>
</feature>
<dbReference type="Pfam" id="PF14501">
    <property type="entry name" value="HATPase_c_5"/>
    <property type="match status" value="1"/>
</dbReference>
<accession>A0A0M6WHS2</accession>
<dbReference type="RefSeq" id="WP_055067493.1">
    <property type="nucleotide sequence ID" value="NZ_CP173697.1"/>
</dbReference>
<name>A0A0M6WHS2_9FIRM</name>
<proteinExistence type="predicted"/>
<gene>
    <name evidence="7" type="ORF">M72_25801</name>
</gene>
<keyword evidence="4" id="KW-0472">Membrane</keyword>
<organism evidence="7 8">
    <name type="scientific">Roseburia faecis</name>
    <dbReference type="NCBI Taxonomy" id="301302"/>
    <lineage>
        <taxon>Bacteria</taxon>
        <taxon>Bacillati</taxon>
        <taxon>Bacillota</taxon>
        <taxon>Clostridia</taxon>
        <taxon>Lachnospirales</taxon>
        <taxon>Lachnospiraceae</taxon>
        <taxon>Roseburia</taxon>
    </lineage>
</organism>
<dbReference type="PANTHER" id="PTHR40448:SF1">
    <property type="entry name" value="TWO-COMPONENT SENSOR HISTIDINE KINASE"/>
    <property type="match status" value="1"/>
</dbReference>
<dbReference type="CDD" id="cd16935">
    <property type="entry name" value="HATPase_AgrC-ComD-like"/>
    <property type="match status" value="1"/>
</dbReference>
<protein>
    <recommendedName>
        <fullName evidence="9">Sensor histidine kinase NatK C-terminal domain-containing protein</fullName>
    </recommendedName>
</protein>
<evidence type="ECO:0000256" key="4">
    <source>
        <dbReference type="SAM" id="Phobius"/>
    </source>
</evidence>